<dbReference type="Proteomes" id="UP000189681">
    <property type="component" value="Unassembled WGS sequence"/>
</dbReference>
<sequence>MQKDHAVQRRGALPNARLGLRLVVFTAWLHYLVGIRGNNIIKMVSVFFTLHVSAGGLAQAWKSLATHLLALAKKLFYGKNAFWVWTIKLLVNFLENESVTIALSLTSAVSE</sequence>
<evidence type="ECO:0000313" key="2">
    <source>
        <dbReference type="Proteomes" id="UP000189681"/>
    </source>
</evidence>
<reference evidence="1 2" key="1">
    <citation type="journal article" date="2017" name="Water Res.">
        <title>Discovery and metagenomic analysis of an anammox bacterial enrichment related to Candidatus "Brocadia caroliniensis" in a full-scale glycerol-fed nitritation-denitritation separate centrate treatment process.</title>
        <authorList>
            <person name="Park H."/>
            <person name="Brotto A.C."/>
            <person name="van Loosdrecht M.C."/>
            <person name="Chandran K."/>
        </authorList>
    </citation>
    <scope>NUCLEOTIDE SEQUENCE [LARGE SCALE GENOMIC DNA]</scope>
    <source>
        <strain evidence="1">26THWARD</strain>
    </source>
</reference>
<proteinExistence type="predicted"/>
<protein>
    <submittedName>
        <fullName evidence="1">Uncharacterized protein</fullName>
    </submittedName>
</protein>
<dbReference type="EMBL" id="AYTS01000037">
    <property type="protein sequence ID" value="OOP57268.1"/>
    <property type="molecule type" value="Genomic_DNA"/>
</dbReference>
<gene>
    <name evidence="1" type="ORF">AYP45_04625</name>
</gene>
<dbReference type="AlphaFoldDB" id="A0A1V4AVX3"/>
<organism evidence="1 2">
    <name type="scientific">Candidatus Brocadia carolinensis</name>
    <dbReference type="NCBI Taxonomy" id="1004156"/>
    <lineage>
        <taxon>Bacteria</taxon>
        <taxon>Pseudomonadati</taxon>
        <taxon>Planctomycetota</taxon>
        <taxon>Candidatus Brocadiia</taxon>
        <taxon>Candidatus Brocadiales</taxon>
        <taxon>Candidatus Brocadiaceae</taxon>
        <taxon>Candidatus Brocadia</taxon>
    </lineage>
</organism>
<comment type="caution">
    <text evidence="1">The sequence shown here is derived from an EMBL/GenBank/DDBJ whole genome shotgun (WGS) entry which is preliminary data.</text>
</comment>
<accession>A0A1V4AVX3</accession>
<evidence type="ECO:0000313" key="1">
    <source>
        <dbReference type="EMBL" id="OOP57268.1"/>
    </source>
</evidence>
<name>A0A1V4AVX3_9BACT</name>